<keyword evidence="2" id="KW-1185">Reference proteome</keyword>
<comment type="caution">
    <text evidence="1">The sequence shown here is derived from an EMBL/GenBank/DDBJ whole genome shotgun (WGS) entry which is preliminary data.</text>
</comment>
<dbReference type="EMBL" id="CAJVQB010136868">
    <property type="protein sequence ID" value="CAG8854359.1"/>
    <property type="molecule type" value="Genomic_DNA"/>
</dbReference>
<name>A0ABN7XGK2_GIGMA</name>
<gene>
    <name evidence="1" type="ORF">GMARGA_LOCUS43180</name>
</gene>
<organism evidence="1 2">
    <name type="scientific">Gigaspora margarita</name>
    <dbReference type="NCBI Taxonomy" id="4874"/>
    <lineage>
        <taxon>Eukaryota</taxon>
        <taxon>Fungi</taxon>
        <taxon>Fungi incertae sedis</taxon>
        <taxon>Mucoromycota</taxon>
        <taxon>Glomeromycotina</taxon>
        <taxon>Glomeromycetes</taxon>
        <taxon>Diversisporales</taxon>
        <taxon>Gigasporaceae</taxon>
        <taxon>Gigaspora</taxon>
    </lineage>
</organism>
<proteinExistence type="predicted"/>
<evidence type="ECO:0000313" key="1">
    <source>
        <dbReference type="EMBL" id="CAG8854359.1"/>
    </source>
</evidence>
<feature type="non-terminal residue" evidence="1">
    <location>
        <position position="1"/>
    </location>
</feature>
<dbReference type="Proteomes" id="UP000789901">
    <property type="component" value="Unassembled WGS sequence"/>
</dbReference>
<sequence length="56" mass="6974">LWGFHKKTIGQQIYFNGHEREDVQEYHKKWVIRMMNYQKKMEQYDGDEMENVIPPE</sequence>
<accession>A0ABN7XGK2</accession>
<reference evidence="1 2" key="1">
    <citation type="submission" date="2021-06" db="EMBL/GenBank/DDBJ databases">
        <authorList>
            <person name="Kallberg Y."/>
            <person name="Tangrot J."/>
            <person name="Rosling A."/>
        </authorList>
    </citation>
    <scope>NUCLEOTIDE SEQUENCE [LARGE SCALE GENOMIC DNA]</scope>
    <source>
        <strain evidence="1 2">120-4 pot B 10/14</strain>
    </source>
</reference>
<protein>
    <submittedName>
        <fullName evidence="1">8919_t:CDS:1</fullName>
    </submittedName>
</protein>
<evidence type="ECO:0000313" key="2">
    <source>
        <dbReference type="Proteomes" id="UP000789901"/>
    </source>
</evidence>